<keyword evidence="1" id="KW-0812">Transmembrane</keyword>
<keyword evidence="3" id="KW-1185">Reference proteome</keyword>
<evidence type="ECO:0000313" key="3">
    <source>
        <dbReference type="Proteomes" id="UP001234178"/>
    </source>
</evidence>
<keyword evidence="1" id="KW-0472">Membrane</keyword>
<dbReference type="EMBL" id="JAOYFB010000036">
    <property type="protein sequence ID" value="KAK4020838.1"/>
    <property type="molecule type" value="Genomic_DNA"/>
</dbReference>
<feature type="transmembrane region" description="Helical" evidence="1">
    <location>
        <begin position="56"/>
        <end position="75"/>
    </location>
</feature>
<keyword evidence="1" id="KW-1133">Transmembrane helix</keyword>
<reference evidence="2 3" key="1">
    <citation type="journal article" date="2023" name="Nucleic Acids Res.">
        <title>The hologenome of Daphnia magna reveals possible DNA methylation and microbiome-mediated evolution of the host genome.</title>
        <authorList>
            <person name="Chaturvedi A."/>
            <person name="Li X."/>
            <person name="Dhandapani V."/>
            <person name="Marshall H."/>
            <person name="Kissane S."/>
            <person name="Cuenca-Cambronero M."/>
            <person name="Asole G."/>
            <person name="Calvet F."/>
            <person name="Ruiz-Romero M."/>
            <person name="Marangio P."/>
            <person name="Guigo R."/>
            <person name="Rago D."/>
            <person name="Mirbahai L."/>
            <person name="Eastwood N."/>
            <person name="Colbourne J.K."/>
            <person name="Zhou J."/>
            <person name="Mallon E."/>
            <person name="Orsini L."/>
        </authorList>
    </citation>
    <scope>NUCLEOTIDE SEQUENCE [LARGE SCALE GENOMIC DNA]</scope>
    <source>
        <strain evidence="2">LRV0_1</strain>
    </source>
</reference>
<evidence type="ECO:0000256" key="1">
    <source>
        <dbReference type="SAM" id="Phobius"/>
    </source>
</evidence>
<gene>
    <name evidence="2" type="ORF">OUZ56_002783</name>
</gene>
<name>A0ABR0A6Q9_9CRUS</name>
<proteinExistence type="predicted"/>
<dbReference type="Proteomes" id="UP001234178">
    <property type="component" value="Unassembled WGS sequence"/>
</dbReference>
<protein>
    <submittedName>
        <fullName evidence="2">Uncharacterized protein</fullName>
    </submittedName>
</protein>
<comment type="caution">
    <text evidence="2">The sequence shown here is derived from an EMBL/GenBank/DDBJ whole genome shotgun (WGS) entry which is preliminary data.</text>
</comment>
<sequence>MHSPVPWFQEPPFSRIPNVQIWISDERPSAHWAVAVAHHRLHKSSKSTMTMHHHYYYYYFSSLPFLPFILTLPALTSATLPAMTHYGEIRV</sequence>
<evidence type="ECO:0000313" key="2">
    <source>
        <dbReference type="EMBL" id="KAK4020838.1"/>
    </source>
</evidence>
<accession>A0ABR0A6Q9</accession>
<organism evidence="2 3">
    <name type="scientific">Daphnia magna</name>
    <dbReference type="NCBI Taxonomy" id="35525"/>
    <lineage>
        <taxon>Eukaryota</taxon>
        <taxon>Metazoa</taxon>
        <taxon>Ecdysozoa</taxon>
        <taxon>Arthropoda</taxon>
        <taxon>Crustacea</taxon>
        <taxon>Branchiopoda</taxon>
        <taxon>Diplostraca</taxon>
        <taxon>Cladocera</taxon>
        <taxon>Anomopoda</taxon>
        <taxon>Daphniidae</taxon>
        <taxon>Daphnia</taxon>
    </lineage>
</organism>